<dbReference type="PROSITE" id="PS50263">
    <property type="entry name" value="CN_HYDROLASE"/>
    <property type="match status" value="1"/>
</dbReference>
<keyword evidence="1 3" id="KW-0378">Hydrolase</keyword>
<organism evidence="3 4">
    <name type="scientific">Halomonas dongshanensis</name>
    <dbReference type="NCBI Taxonomy" id="2890835"/>
    <lineage>
        <taxon>Bacteria</taxon>
        <taxon>Pseudomonadati</taxon>
        <taxon>Pseudomonadota</taxon>
        <taxon>Gammaproteobacteria</taxon>
        <taxon>Oceanospirillales</taxon>
        <taxon>Halomonadaceae</taxon>
        <taxon>Halomonas</taxon>
    </lineage>
</organism>
<sequence>MIISYAQFSPIHGDPVKTIDLVAQKVSEAGRNNAKLIAFPECFLTGGSFDSRESLVAAAINVERGDLSPILEAAKAYDIYVVVGFYQKKGSDVFNSAALIGPEGIVGIHHKMHLPFMIGDRFTDIPEDFQPSVYHTSIGKIGLAICYEIRFPEVFRALALAGAELIVLPAAWPEAARLLPDIFSKVRAAENFTYFLSSNRNDLDDGMQFMGSSHLIGPDGTELINSGMQDGIFYYDADLTLARNKSIIRDPGVYEVHPFKDRRPQDYTSLSSEVF</sequence>
<dbReference type="GO" id="GO:0016787">
    <property type="term" value="F:hydrolase activity"/>
    <property type="evidence" value="ECO:0007669"/>
    <property type="project" value="UniProtKB-KW"/>
</dbReference>
<dbReference type="Pfam" id="PF00795">
    <property type="entry name" value="CN_hydrolase"/>
    <property type="match status" value="1"/>
</dbReference>
<dbReference type="EMBL" id="JAJISC010000001">
    <property type="protein sequence ID" value="MCS2607999.1"/>
    <property type="molecule type" value="Genomic_DNA"/>
</dbReference>
<comment type="caution">
    <text evidence="3">The sequence shown here is derived from an EMBL/GenBank/DDBJ whole genome shotgun (WGS) entry which is preliminary data.</text>
</comment>
<evidence type="ECO:0000313" key="3">
    <source>
        <dbReference type="EMBL" id="MCS2607999.1"/>
    </source>
</evidence>
<dbReference type="PANTHER" id="PTHR43674:SF16">
    <property type="entry name" value="CARBON-NITROGEN FAMILY, PUTATIVE (AFU_ORTHOLOGUE AFUA_5G02350)-RELATED"/>
    <property type="match status" value="1"/>
</dbReference>
<dbReference type="RefSeq" id="WP_259034498.1">
    <property type="nucleotide sequence ID" value="NZ_JAJISC010000001.1"/>
</dbReference>
<dbReference type="PANTHER" id="PTHR43674">
    <property type="entry name" value="NITRILASE C965.09-RELATED"/>
    <property type="match status" value="1"/>
</dbReference>
<proteinExistence type="predicted"/>
<reference evidence="3" key="1">
    <citation type="submission" date="2021-11" db="EMBL/GenBank/DDBJ databases">
        <title>Halomonas sp., isolated from a coastal aquaculture zone in Dongshan Bay.</title>
        <authorList>
            <person name="Lin W."/>
        </authorList>
    </citation>
    <scope>NUCLEOTIDE SEQUENCE</scope>
    <source>
        <strain evidence="3">Yzlin-01</strain>
    </source>
</reference>
<feature type="domain" description="CN hydrolase" evidence="2">
    <location>
        <begin position="1"/>
        <end position="241"/>
    </location>
</feature>
<keyword evidence="4" id="KW-1185">Reference proteome</keyword>
<dbReference type="InterPro" id="IPR036526">
    <property type="entry name" value="C-N_Hydrolase_sf"/>
</dbReference>
<dbReference type="SUPFAM" id="SSF56317">
    <property type="entry name" value="Carbon-nitrogen hydrolase"/>
    <property type="match status" value="1"/>
</dbReference>
<dbReference type="CDD" id="cd07197">
    <property type="entry name" value="nitrilase"/>
    <property type="match status" value="1"/>
</dbReference>
<dbReference type="InterPro" id="IPR050345">
    <property type="entry name" value="Aliph_Amidase/BUP"/>
</dbReference>
<dbReference type="Proteomes" id="UP001165542">
    <property type="component" value="Unassembled WGS sequence"/>
</dbReference>
<evidence type="ECO:0000259" key="2">
    <source>
        <dbReference type="PROSITE" id="PS50263"/>
    </source>
</evidence>
<evidence type="ECO:0000313" key="4">
    <source>
        <dbReference type="Proteomes" id="UP001165542"/>
    </source>
</evidence>
<evidence type="ECO:0000256" key="1">
    <source>
        <dbReference type="ARBA" id="ARBA00022801"/>
    </source>
</evidence>
<protein>
    <submittedName>
        <fullName evidence="3">Carbon-nitrogen hydrolase family protein</fullName>
    </submittedName>
</protein>
<name>A0ABT2EBG8_9GAMM</name>
<accession>A0ABT2EBG8</accession>
<gene>
    <name evidence="3" type="ORF">LLY24_01510</name>
</gene>
<dbReference type="InterPro" id="IPR003010">
    <property type="entry name" value="C-N_Hydrolase"/>
</dbReference>
<dbReference type="Gene3D" id="3.60.110.10">
    <property type="entry name" value="Carbon-nitrogen hydrolase"/>
    <property type="match status" value="1"/>
</dbReference>